<proteinExistence type="predicted"/>
<dbReference type="AlphaFoldDB" id="A0AAD5YHQ4"/>
<keyword evidence="2" id="KW-0812">Transmembrane</keyword>
<keyword evidence="4" id="KW-1185">Reference proteome</keyword>
<feature type="transmembrane region" description="Helical" evidence="2">
    <location>
        <begin position="12"/>
        <end position="33"/>
    </location>
</feature>
<comment type="caution">
    <text evidence="3">The sequence shown here is derived from an EMBL/GenBank/DDBJ whole genome shotgun (WGS) entry which is preliminary data.</text>
</comment>
<feature type="transmembrane region" description="Helical" evidence="2">
    <location>
        <begin position="201"/>
        <end position="232"/>
    </location>
</feature>
<evidence type="ECO:0000313" key="4">
    <source>
        <dbReference type="Proteomes" id="UP001212997"/>
    </source>
</evidence>
<organism evidence="3 4">
    <name type="scientific">Meripilus lineatus</name>
    <dbReference type="NCBI Taxonomy" id="2056292"/>
    <lineage>
        <taxon>Eukaryota</taxon>
        <taxon>Fungi</taxon>
        <taxon>Dikarya</taxon>
        <taxon>Basidiomycota</taxon>
        <taxon>Agaricomycotina</taxon>
        <taxon>Agaricomycetes</taxon>
        <taxon>Polyporales</taxon>
        <taxon>Meripilaceae</taxon>
        <taxon>Meripilus</taxon>
    </lineage>
</organism>
<evidence type="ECO:0000256" key="1">
    <source>
        <dbReference type="SAM" id="MobiDB-lite"/>
    </source>
</evidence>
<gene>
    <name evidence="3" type="ORF">NLI96_g6872</name>
</gene>
<sequence length="287" mass="31074">MGYLARRRDTHTIRLLLLPTILVVVIHGTYGYGGFNREYAFYTWLRGLAGLSTIAMTLDFTFTHEGRLKIGESSLTPINEQSPPPSPVSSESSTSSNVPPHESVAERSLPPWALDTLEVCSTLRGIGLERLRQGRIIVPHPRNPPFTTLTHFMRTSIISFIKNYLILDLCLVVFKSFPGIGTPLGGSIYLSGLPLFHRHTVALLLSIFSGFTLISGFNVLNGAATLAGVGLLRAVPLPNGPRSSIIPGAADSPTRFLDKASGTKPLTKNVLGPRRLLLVNALLANLG</sequence>
<reference evidence="3" key="1">
    <citation type="submission" date="2022-07" db="EMBL/GenBank/DDBJ databases">
        <title>Genome Sequence of Physisporinus lineatus.</title>
        <authorList>
            <person name="Buettner E."/>
        </authorList>
    </citation>
    <scope>NUCLEOTIDE SEQUENCE</scope>
    <source>
        <strain evidence="3">VT162</strain>
    </source>
</reference>
<name>A0AAD5YHQ4_9APHY</name>
<feature type="compositionally biased region" description="Low complexity" evidence="1">
    <location>
        <begin position="88"/>
        <end position="100"/>
    </location>
</feature>
<accession>A0AAD5YHQ4</accession>
<protein>
    <submittedName>
        <fullName evidence="3">Uncharacterized protein</fullName>
    </submittedName>
</protein>
<dbReference type="Proteomes" id="UP001212997">
    <property type="component" value="Unassembled WGS sequence"/>
</dbReference>
<feature type="region of interest" description="Disordered" evidence="1">
    <location>
        <begin position="73"/>
        <end position="104"/>
    </location>
</feature>
<feature type="transmembrane region" description="Helical" evidence="2">
    <location>
        <begin position="39"/>
        <end position="62"/>
    </location>
</feature>
<keyword evidence="2" id="KW-0472">Membrane</keyword>
<keyword evidence="2" id="KW-1133">Transmembrane helix</keyword>
<feature type="transmembrane region" description="Helical" evidence="2">
    <location>
        <begin position="163"/>
        <end position="181"/>
    </location>
</feature>
<evidence type="ECO:0000313" key="3">
    <source>
        <dbReference type="EMBL" id="KAJ3482615.1"/>
    </source>
</evidence>
<evidence type="ECO:0000256" key="2">
    <source>
        <dbReference type="SAM" id="Phobius"/>
    </source>
</evidence>
<dbReference type="EMBL" id="JANAWD010000265">
    <property type="protein sequence ID" value="KAJ3482615.1"/>
    <property type="molecule type" value="Genomic_DNA"/>
</dbReference>